<evidence type="ECO:0000313" key="3">
    <source>
        <dbReference type="Proteomes" id="UP000319342"/>
    </source>
</evidence>
<dbReference type="RefSeq" id="WP_145190405.1">
    <property type="nucleotide sequence ID" value="NZ_CP036290.1"/>
</dbReference>
<reference evidence="2 3" key="1">
    <citation type="submission" date="2019-02" db="EMBL/GenBank/DDBJ databases">
        <title>Deep-cultivation of Planctomycetes and their phenomic and genomic characterization uncovers novel biology.</title>
        <authorList>
            <person name="Wiegand S."/>
            <person name="Jogler M."/>
            <person name="Boedeker C."/>
            <person name="Pinto D."/>
            <person name="Vollmers J."/>
            <person name="Rivas-Marin E."/>
            <person name="Kohn T."/>
            <person name="Peeters S.H."/>
            <person name="Heuer A."/>
            <person name="Rast P."/>
            <person name="Oberbeckmann S."/>
            <person name="Bunk B."/>
            <person name="Jeske O."/>
            <person name="Meyerdierks A."/>
            <person name="Storesund J.E."/>
            <person name="Kallscheuer N."/>
            <person name="Luecker S."/>
            <person name="Lage O.M."/>
            <person name="Pohl T."/>
            <person name="Merkel B.J."/>
            <person name="Hornburger P."/>
            <person name="Mueller R.-W."/>
            <person name="Bruemmer F."/>
            <person name="Labrenz M."/>
            <person name="Spormann A.M."/>
            <person name="Op den Camp H."/>
            <person name="Overmann J."/>
            <person name="Amann R."/>
            <person name="Jetten M.S.M."/>
            <person name="Mascher T."/>
            <person name="Medema M.H."/>
            <person name="Devos D.P."/>
            <person name="Kaster A.-K."/>
            <person name="Ovreas L."/>
            <person name="Rohde M."/>
            <person name="Galperin M.Y."/>
            <person name="Jogler C."/>
        </authorList>
    </citation>
    <scope>NUCLEOTIDE SEQUENCE [LARGE SCALE GENOMIC DNA]</scope>
    <source>
        <strain evidence="2 3">Pla163</strain>
    </source>
</reference>
<dbReference type="EMBL" id="CP036290">
    <property type="protein sequence ID" value="QDU85994.1"/>
    <property type="molecule type" value="Genomic_DNA"/>
</dbReference>
<dbReference type="SUPFAM" id="SSF82784">
    <property type="entry name" value="OsmC-like"/>
    <property type="match status" value="1"/>
</dbReference>
<evidence type="ECO:0000313" key="2">
    <source>
        <dbReference type="EMBL" id="QDU85994.1"/>
    </source>
</evidence>
<dbReference type="PANTHER" id="PTHR39624">
    <property type="entry name" value="PROTEIN INVOLVED IN RIMO-MEDIATED BETA-METHYLTHIOLATION OF RIBOSOMAL PROTEIN S12 YCAO"/>
    <property type="match status" value="1"/>
</dbReference>
<dbReference type="InterPro" id="IPR003718">
    <property type="entry name" value="OsmC/Ohr_fam"/>
</dbReference>
<dbReference type="OrthoDB" id="9780269at2"/>
<evidence type="ECO:0000259" key="1">
    <source>
        <dbReference type="Pfam" id="PF12146"/>
    </source>
</evidence>
<dbReference type="Pfam" id="PF12146">
    <property type="entry name" value="Hydrolase_4"/>
    <property type="match status" value="1"/>
</dbReference>
<feature type="domain" description="Serine aminopeptidase S33" evidence="1">
    <location>
        <begin position="31"/>
        <end position="134"/>
    </location>
</feature>
<accession>A0A518D3G4</accession>
<dbReference type="InterPro" id="IPR015946">
    <property type="entry name" value="KH_dom-like_a/b"/>
</dbReference>
<keyword evidence="2" id="KW-0378">Hydrolase</keyword>
<name>A0A518D3G4_9BACT</name>
<dbReference type="Gene3D" id="3.40.50.1820">
    <property type="entry name" value="alpha/beta hydrolase"/>
    <property type="match status" value="1"/>
</dbReference>
<sequence length="403" mass="43676">MTTRTEKFEFEGAGGDLLAGRLEWPADEPRAFALFAHCFTCGKDVFAATRIARGLAAEGFAVLRFDFTGLGGSEGDFANTDFSSNAADLVAAAAALRERHQAPRLLVGHSLGGAAALVAAPRIDEVRAVATIGAPSDPTHVEKLVGAALEAAPQGRPVEVALAGRSFRMQRGFLDDVRRHGRPDRLAELGRALLVMHSPIDEMVSIDHARALFEAARHPKSFVSLDDADHMLSRPGDSAYAARVLAAWSSRYVGDEEAVEFEPLPEHEVVVERLQGLHHRVRAGRHVFDADEPLSLGGTDRGPAPYDLVSAGLGACTAMTVEMYAGRKQWPLEGVAVHVIHQQRTDTGEDGKARRTDRFERRLRVTGPLDAEQRARLLEIANKCPVHRTLTENEVAVATQLVD</sequence>
<dbReference type="InterPro" id="IPR022742">
    <property type="entry name" value="Hydrolase_4"/>
</dbReference>
<proteinExistence type="predicted"/>
<dbReference type="InterPro" id="IPR036102">
    <property type="entry name" value="OsmC/Ohrsf"/>
</dbReference>
<dbReference type="InterPro" id="IPR029058">
    <property type="entry name" value="AB_hydrolase_fold"/>
</dbReference>
<protein>
    <submittedName>
        <fullName evidence="2">Alpha/beta hydrolase family protein</fullName>
    </submittedName>
</protein>
<dbReference type="AlphaFoldDB" id="A0A518D3G4"/>
<dbReference type="SUPFAM" id="SSF53474">
    <property type="entry name" value="alpha/beta-Hydrolases"/>
    <property type="match status" value="1"/>
</dbReference>
<dbReference type="PANTHER" id="PTHR39624:SF2">
    <property type="entry name" value="OSMC-LIKE PROTEIN"/>
    <property type="match status" value="1"/>
</dbReference>
<dbReference type="Gene3D" id="3.30.300.20">
    <property type="match status" value="1"/>
</dbReference>
<keyword evidence="3" id="KW-1185">Reference proteome</keyword>
<gene>
    <name evidence="2" type="ORF">Pla163_31410</name>
</gene>
<organism evidence="2 3">
    <name type="scientific">Rohdeia mirabilis</name>
    <dbReference type="NCBI Taxonomy" id="2528008"/>
    <lineage>
        <taxon>Bacteria</taxon>
        <taxon>Pseudomonadati</taxon>
        <taxon>Planctomycetota</taxon>
        <taxon>Planctomycetia</taxon>
        <taxon>Planctomycetia incertae sedis</taxon>
        <taxon>Rohdeia</taxon>
    </lineage>
</organism>
<dbReference type="Pfam" id="PF02566">
    <property type="entry name" value="OsmC"/>
    <property type="match status" value="1"/>
</dbReference>
<dbReference type="GO" id="GO:0016787">
    <property type="term" value="F:hydrolase activity"/>
    <property type="evidence" value="ECO:0007669"/>
    <property type="project" value="UniProtKB-KW"/>
</dbReference>
<dbReference type="Proteomes" id="UP000319342">
    <property type="component" value="Chromosome"/>
</dbReference>